<feature type="region of interest" description="Disordered" evidence="1">
    <location>
        <begin position="1"/>
        <end position="50"/>
    </location>
</feature>
<reference evidence="2" key="1">
    <citation type="journal article" date="2011" name="Proc. Natl. Acad. Sci. U.S.A.">
        <title>The genome of the fire ant Solenopsis invicta.</title>
        <authorList>
            <person name="Wurm Y."/>
            <person name="Wang J."/>
            <person name="Riba-Grognuz O."/>
            <person name="Corona M."/>
            <person name="Nygaard S."/>
            <person name="Hunt B.G."/>
            <person name="Ingram K.K."/>
            <person name="Falquet L."/>
            <person name="Nipitwattanaphon M."/>
            <person name="Gotzek D."/>
            <person name="Dijkstra M.B."/>
            <person name="Oettler J."/>
            <person name="Comtesse F."/>
            <person name="Shih C.J."/>
            <person name="Wu W.J."/>
            <person name="Yang C.C."/>
            <person name="Thomas J."/>
            <person name="Beaudoing E."/>
            <person name="Pradervand S."/>
            <person name="Flegel V."/>
            <person name="Cook E.D."/>
            <person name="Fabbretti R."/>
            <person name="Stockinger H."/>
            <person name="Long L."/>
            <person name="Farmerie W.G."/>
            <person name="Oakey J."/>
            <person name="Boomsma J.J."/>
            <person name="Pamilo P."/>
            <person name="Yi S.V."/>
            <person name="Heinze J."/>
            <person name="Goodisman M.A."/>
            <person name="Farinelli L."/>
            <person name="Harshman K."/>
            <person name="Hulo N."/>
            <person name="Cerutti L."/>
            <person name="Xenarios I."/>
            <person name="Shoemaker D."/>
            <person name="Keller L."/>
        </authorList>
    </citation>
    <scope>NUCLEOTIDE SEQUENCE [LARGE SCALE GENOMIC DNA]</scope>
</reference>
<name>E9JA81_SOLIN</name>
<evidence type="ECO:0000313" key="2">
    <source>
        <dbReference type="EMBL" id="EFZ10273.1"/>
    </source>
</evidence>
<evidence type="ECO:0000256" key="1">
    <source>
        <dbReference type="SAM" id="MobiDB-lite"/>
    </source>
</evidence>
<feature type="non-terminal residue" evidence="2">
    <location>
        <position position="1"/>
    </location>
</feature>
<protein>
    <submittedName>
        <fullName evidence="2">Uncharacterized protein</fullName>
    </submittedName>
</protein>
<sequence length="77" mass="9191">NGQIEHEDKKTISTKHQDEEAEFQEERISRDETRMNISSSEENDSFESANEEEIRYANARVSNYRHEEPTLLFRNED</sequence>
<organism>
    <name type="scientific">Solenopsis invicta</name>
    <name type="common">Red imported fire ant</name>
    <name type="synonym">Solenopsis wagneri</name>
    <dbReference type="NCBI Taxonomy" id="13686"/>
    <lineage>
        <taxon>Eukaryota</taxon>
        <taxon>Metazoa</taxon>
        <taxon>Ecdysozoa</taxon>
        <taxon>Arthropoda</taxon>
        <taxon>Hexapoda</taxon>
        <taxon>Insecta</taxon>
        <taxon>Pterygota</taxon>
        <taxon>Neoptera</taxon>
        <taxon>Endopterygota</taxon>
        <taxon>Hymenoptera</taxon>
        <taxon>Apocrita</taxon>
        <taxon>Aculeata</taxon>
        <taxon>Formicoidea</taxon>
        <taxon>Formicidae</taxon>
        <taxon>Myrmicinae</taxon>
        <taxon>Solenopsis</taxon>
    </lineage>
</organism>
<accession>E9JA81</accession>
<proteinExistence type="predicted"/>
<feature type="compositionally biased region" description="Basic and acidic residues" evidence="1">
    <location>
        <begin position="1"/>
        <end position="34"/>
    </location>
</feature>
<gene>
    <name evidence="2" type="ORF">SINV_11679</name>
</gene>
<feature type="compositionally biased region" description="Acidic residues" evidence="1">
    <location>
        <begin position="41"/>
        <end position="50"/>
    </location>
</feature>
<feature type="non-terminal residue" evidence="2">
    <location>
        <position position="77"/>
    </location>
</feature>
<dbReference type="EMBL" id="GL769959">
    <property type="protein sequence ID" value="EFZ10273.1"/>
    <property type="molecule type" value="Genomic_DNA"/>
</dbReference>
<dbReference type="AlphaFoldDB" id="E9JA81"/>
<dbReference type="HOGENOM" id="CLU_2645186_0_0_1"/>